<dbReference type="EMBL" id="QJKJ01005665">
    <property type="protein sequence ID" value="RDX89457.1"/>
    <property type="molecule type" value="Genomic_DNA"/>
</dbReference>
<dbReference type="CDD" id="cd14703">
    <property type="entry name" value="bZIP_plant_RF2"/>
    <property type="match status" value="1"/>
</dbReference>
<dbReference type="InterPro" id="IPR046347">
    <property type="entry name" value="bZIP_sf"/>
</dbReference>
<evidence type="ECO:0000256" key="2">
    <source>
        <dbReference type="SAM" id="Phobius"/>
    </source>
</evidence>
<sequence>MNGGAIVEFGITETCRAPFSASTTRQREEKERWLKKRTLRERERKKIFALISSSFTIAFRDLESSICKGITDSAFMANSKGSSGVRNFMYPGKHALLPPKSPFPSVPQAYTDYVPNPTVGLKAANRPREGNTHHQRTSSESLIIEEQPSWLDDLLNEPETPVRRGGHRRSSSDSFAYIDSVNASINYVDHDDYKYKNLMSIPSWSSQDFDRSKDARHVPVYAEMNLAKQKNRSWDSFSNVMTNPVGVPSGKDNAGFQSSGLSCTPHEADGLLPTATEKHDSVESGLQDAKSFSEKKDSSHAKSSASETDTKRAKQQFAQRSRVRKLQYIAELERNVQALQAEGSEVSAELEFLNQQNLILSMENKALKQRLESIAQEQLIKYLEQEVLEREIGRLRALYQQQQTQPQQQPSGSHRRTNSRDLESQTPIQGKTLLSEFRFAVAVALFCLFYIQLAIELFPSSHAWDCAEISNICPLSARFADDFSLLLVFPFFYLLILLPFNVHLVVIAEISFHFCHLTYQRWVL</sequence>
<name>A0A371GFW6_MUCPR</name>
<dbReference type="Proteomes" id="UP000257109">
    <property type="component" value="Unassembled WGS sequence"/>
</dbReference>
<dbReference type="InterPro" id="IPR044797">
    <property type="entry name" value="At4g06598-like"/>
</dbReference>
<dbReference type="AlphaFoldDB" id="A0A371GFW6"/>
<dbReference type="InterPro" id="IPR044759">
    <property type="entry name" value="bZIP_RF2"/>
</dbReference>
<evidence type="ECO:0000313" key="5">
    <source>
        <dbReference type="Proteomes" id="UP000257109"/>
    </source>
</evidence>
<dbReference type="Gene3D" id="1.20.5.170">
    <property type="match status" value="1"/>
</dbReference>
<feature type="compositionally biased region" description="Basic and acidic residues" evidence="1">
    <location>
        <begin position="291"/>
        <end position="300"/>
    </location>
</feature>
<reference evidence="4" key="1">
    <citation type="submission" date="2018-05" db="EMBL/GenBank/DDBJ databases">
        <title>Draft genome of Mucuna pruriens seed.</title>
        <authorList>
            <person name="Nnadi N.E."/>
            <person name="Vos R."/>
            <person name="Hasami M.H."/>
            <person name="Devisetty U.K."/>
            <person name="Aguiy J.C."/>
        </authorList>
    </citation>
    <scope>NUCLEOTIDE SEQUENCE [LARGE SCALE GENOMIC DNA]</scope>
    <source>
        <strain evidence="4">JCA_2017</strain>
    </source>
</reference>
<proteinExistence type="predicted"/>
<dbReference type="STRING" id="157652.A0A371GFW6"/>
<organism evidence="4 5">
    <name type="scientific">Mucuna pruriens</name>
    <name type="common">Velvet bean</name>
    <name type="synonym">Dolichos pruriens</name>
    <dbReference type="NCBI Taxonomy" id="157652"/>
    <lineage>
        <taxon>Eukaryota</taxon>
        <taxon>Viridiplantae</taxon>
        <taxon>Streptophyta</taxon>
        <taxon>Embryophyta</taxon>
        <taxon>Tracheophyta</taxon>
        <taxon>Spermatophyta</taxon>
        <taxon>Magnoliopsida</taxon>
        <taxon>eudicotyledons</taxon>
        <taxon>Gunneridae</taxon>
        <taxon>Pentapetalae</taxon>
        <taxon>rosids</taxon>
        <taxon>fabids</taxon>
        <taxon>Fabales</taxon>
        <taxon>Fabaceae</taxon>
        <taxon>Papilionoideae</taxon>
        <taxon>50 kb inversion clade</taxon>
        <taxon>NPAAA clade</taxon>
        <taxon>indigoferoid/millettioid clade</taxon>
        <taxon>Phaseoleae</taxon>
        <taxon>Mucuna</taxon>
    </lineage>
</organism>
<dbReference type="GO" id="GO:0003700">
    <property type="term" value="F:DNA-binding transcription factor activity"/>
    <property type="evidence" value="ECO:0007669"/>
    <property type="project" value="InterPro"/>
</dbReference>
<keyword evidence="2" id="KW-1133">Transmembrane helix</keyword>
<keyword evidence="2" id="KW-0472">Membrane</keyword>
<dbReference type="SUPFAM" id="SSF57959">
    <property type="entry name" value="Leucine zipper domain"/>
    <property type="match status" value="1"/>
</dbReference>
<feature type="transmembrane region" description="Helical" evidence="2">
    <location>
        <begin position="437"/>
        <end position="455"/>
    </location>
</feature>
<gene>
    <name evidence="4" type="ORF">CR513_28811</name>
</gene>
<dbReference type="GO" id="GO:0005634">
    <property type="term" value="C:nucleus"/>
    <property type="evidence" value="ECO:0007669"/>
    <property type="project" value="UniProtKB-ARBA"/>
</dbReference>
<keyword evidence="2" id="KW-0812">Transmembrane</keyword>
<feature type="region of interest" description="Disordered" evidence="1">
    <location>
        <begin position="245"/>
        <end position="318"/>
    </location>
</feature>
<comment type="caution">
    <text evidence="4">The sequence shown here is derived from an EMBL/GenBank/DDBJ whole genome shotgun (WGS) entry which is preliminary data.</text>
</comment>
<dbReference type="PANTHER" id="PTHR46835">
    <property type="entry name" value="BASIC-LEUCINE ZIPPER (BZIP) TRANSCRIPTION FACTOR FAMILY PROTEIN-RELATED"/>
    <property type="match status" value="1"/>
</dbReference>
<dbReference type="PANTHER" id="PTHR46835:SF3">
    <property type="entry name" value="BASIC-LEUCINE ZIPPER (BZIP) TRANSCRIPTION FACTOR FAMILY PROTEIN"/>
    <property type="match status" value="1"/>
</dbReference>
<dbReference type="OrthoDB" id="1878267at2759"/>
<feature type="non-terminal residue" evidence="4">
    <location>
        <position position="1"/>
    </location>
</feature>
<feature type="domain" description="BZIP" evidence="3">
    <location>
        <begin position="307"/>
        <end position="366"/>
    </location>
</feature>
<keyword evidence="5" id="KW-1185">Reference proteome</keyword>
<protein>
    <recommendedName>
        <fullName evidence="3">BZIP domain-containing protein</fullName>
    </recommendedName>
</protein>
<accession>A0A371GFW6</accession>
<feature type="transmembrane region" description="Helical" evidence="2">
    <location>
        <begin position="491"/>
        <end position="512"/>
    </location>
</feature>
<feature type="region of interest" description="Disordered" evidence="1">
    <location>
        <begin position="402"/>
        <end position="424"/>
    </location>
</feature>
<dbReference type="SMART" id="SM00338">
    <property type="entry name" value="BRLZ"/>
    <property type="match status" value="1"/>
</dbReference>
<evidence type="ECO:0000259" key="3">
    <source>
        <dbReference type="SMART" id="SM00338"/>
    </source>
</evidence>
<evidence type="ECO:0000313" key="4">
    <source>
        <dbReference type="EMBL" id="RDX89457.1"/>
    </source>
</evidence>
<evidence type="ECO:0000256" key="1">
    <source>
        <dbReference type="SAM" id="MobiDB-lite"/>
    </source>
</evidence>
<dbReference type="InterPro" id="IPR004827">
    <property type="entry name" value="bZIP"/>
</dbReference>